<proteinExistence type="predicted"/>
<dbReference type="Proteomes" id="UP000614996">
    <property type="component" value="Unassembled WGS sequence"/>
</dbReference>
<dbReference type="EMBL" id="BOPO01000084">
    <property type="protein sequence ID" value="GIL29161.1"/>
    <property type="molecule type" value="Genomic_DNA"/>
</dbReference>
<dbReference type="RefSeq" id="WP_207126835.1">
    <property type="nucleotide sequence ID" value="NZ_BOPO01000084.1"/>
</dbReference>
<protein>
    <submittedName>
        <fullName evidence="1">Uncharacterized protein</fullName>
    </submittedName>
</protein>
<keyword evidence="2" id="KW-1185">Reference proteome</keyword>
<gene>
    <name evidence="1" type="ORF">NUM_44150</name>
</gene>
<organism evidence="1 2">
    <name type="scientific">Actinocatenispora comari</name>
    <dbReference type="NCBI Taxonomy" id="2807577"/>
    <lineage>
        <taxon>Bacteria</taxon>
        <taxon>Bacillati</taxon>
        <taxon>Actinomycetota</taxon>
        <taxon>Actinomycetes</taxon>
        <taxon>Micromonosporales</taxon>
        <taxon>Micromonosporaceae</taxon>
        <taxon>Actinocatenispora</taxon>
    </lineage>
</organism>
<evidence type="ECO:0000313" key="2">
    <source>
        <dbReference type="Proteomes" id="UP000614996"/>
    </source>
</evidence>
<accession>A0A8J4AD89</accession>
<reference evidence="2" key="1">
    <citation type="journal article" date="2021" name="Int. J. Syst. Evol. Microbiol.">
        <title>Actinocatenispora comari sp. nov., an endophytic actinomycete isolated from aerial parts of Comarum salesowianum.</title>
        <authorList>
            <person name="Oyunbileg N."/>
            <person name="Iizaka Y."/>
            <person name="Hamada M."/>
            <person name="Davaapurev B.O."/>
            <person name="Fukumoto A."/>
            <person name="Tsetseg B."/>
            <person name="Kato F."/>
            <person name="Tamura T."/>
            <person name="Batkhuu J."/>
            <person name="Anzai Y."/>
        </authorList>
    </citation>
    <scope>NUCLEOTIDE SEQUENCE [LARGE SCALE GENOMIC DNA]</scope>
    <source>
        <strain evidence="2">NUM-2625</strain>
    </source>
</reference>
<dbReference type="AlphaFoldDB" id="A0A8J4AD89"/>
<sequence>MEACAPAPYVCRPFVYAWWCAADELGRVVAGQVVARVYKDGLGAC</sequence>
<evidence type="ECO:0000313" key="1">
    <source>
        <dbReference type="EMBL" id="GIL29161.1"/>
    </source>
</evidence>
<name>A0A8J4AD89_9ACTN</name>
<comment type="caution">
    <text evidence="1">The sequence shown here is derived from an EMBL/GenBank/DDBJ whole genome shotgun (WGS) entry which is preliminary data.</text>
</comment>